<accession>A0A0E3S5A3</accession>
<protein>
    <recommendedName>
        <fullName evidence="2">RRXRR domain-containing protein</fullName>
    </recommendedName>
</protein>
<sequence length="102" mass="11145">MLVFVINQNKKPLMPCKPSKARKLLQAGKAKVVRNTPFTIQLLFGSSGYTQPVTAGMDTGSKVVGCAAIANGKSVVSVRNLPERKRFEKDGQTEDVPENQKR</sequence>
<dbReference type="KEGG" id="mls:MSLAZ_2280"/>
<reference evidence="3 4" key="1">
    <citation type="submission" date="2014-07" db="EMBL/GenBank/DDBJ databases">
        <title>Methanogenic archaea and the global carbon cycle.</title>
        <authorList>
            <person name="Henriksen J.R."/>
            <person name="Luke J."/>
            <person name="Reinhart S."/>
            <person name="Benedict M.N."/>
            <person name="Youngblut N.D."/>
            <person name="Metcalf M.E."/>
            <person name="Whitaker R.J."/>
            <person name="Metcalf W.W."/>
        </authorList>
    </citation>
    <scope>NUCLEOTIDE SEQUENCE [LARGE SCALE GENOMIC DNA]</scope>
    <source>
        <strain evidence="3 4">Z-7289</strain>
    </source>
</reference>
<evidence type="ECO:0000313" key="4">
    <source>
        <dbReference type="Proteomes" id="UP000033072"/>
    </source>
</evidence>
<name>A0A0E3S5A3_9EURY</name>
<dbReference type="InterPro" id="IPR025938">
    <property type="entry name" value="RRXRR_dom"/>
</dbReference>
<proteinExistence type="predicted"/>
<dbReference type="PATRIC" id="fig|1434111.4.peg.3032"/>
<feature type="domain" description="RRXRR" evidence="2">
    <location>
        <begin position="3"/>
        <end position="82"/>
    </location>
</feature>
<gene>
    <name evidence="3" type="ORF">MSLAZ_2280</name>
</gene>
<organism evidence="3 4">
    <name type="scientific">Methanosarcina lacustris Z-7289</name>
    <dbReference type="NCBI Taxonomy" id="1434111"/>
    <lineage>
        <taxon>Archaea</taxon>
        <taxon>Methanobacteriati</taxon>
        <taxon>Methanobacteriota</taxon>
        <taxon>Stenosarchaea group</taxon>
        <taxon>Methanomicrobia</taxon>
        <taxon>Methanosarcinales</taxon>
        <taxon>Methanosarcinaceae</taxon>
        <taxon>Methanosarcina</taxon>
    </lineage>
</organism>
<evidence type="ECO:0000259" key="2">
    <source>
        <dbReference type="Pfam" id="PF14239"/>
    </source>
</evidence>
<dbReference type="Pfam" id="PF14239">
    <property type="entry name" value="RRXRR"/>
    <property type="match status" value="1"/>
</dbReference>
<dbReference type="Proteomes" id="UP000033072">
    <property type="component" value="Chromosome"/>
</dbReference>
<dbReference type="HOGENOM" id="CLU_179017_0_0_2"/>
<feature type="region of interest" description="Disordered" evidence="1">
    <location>
        <begin position="83"/>
        <end position="102"/>
    </location>
</feature>
<dbReference type="AlphaFoldDB" id="A0A0E3S5A3"/>
<dbReference type="STRING" id="1434111.MSLAZ_2280"/>
<evidence type="ECO:0000256" key="1">
    <source>
        <dbReference type="SAM" id="MobiDB-lite"/>
    </source>
</evidence>
<evidence type="ECO:0000313" key="3">
    <source>
        <dbReference type="EMBL" id="AKB75541.1"/>
    </source>
</evidence>
<keyword evidence="4" id="KW-1185">Reference proteome</keyword>
<dbReference type="EMBL" id="CP009515">
    <property type="protein sequence ID" value="AKB75541.1"/>
    <property type="molecule type" value="Genomic_DNA"/>
</dbReference>